<gene>
    <name evidence="3" type="ORF">COT42_01150</name>
</gene>
<dbReference type="PANTHER" id="PTHR21666">
    <property type="entry name" value="PEPTIDASE-RELATED"/>
    <property type="match status" value="1"/>
</dbReference>
<dbReference type="EMBL" id="PEYM01000018">
    <property type="protein sequence ID" value="PIS31403.1"/>
    <property type="molecule type" value="Genomic_DNA"/>
</dbReference>
<proteinExistence type="predicted"/>
<dbReference type="AlphaFoldDB" id="A0A2H0Y3L0"/>
<organism evidence="3 4">
    <name type="scientific">Candidatus Saganbacteria bacterium CG08_land_8_20_14_0_20_45_16</name>
    <dbReference type="NCBI Taxonomy" id="2014293"/>
    <lineage>
        <taxon>Bacteria</taxon>
        <taxon>Bacillati</taxon>
        <taxon>Saganbacteria</taxon>
    </lineage>
</organism>
<sequence length="281" mass="31273">MIRLFFFCLAFLGLMVASLFAQPIVDISPSVAWQGKVIEVKIPAAGITGVEGKFLGQKFKLYPQEDNFVGIIGVPTDQKPGNYNLRLIITQTDGKTIEQVEMLKVWPTKFPVTRYWLKPSRNKLRARNIIDNEWSEIEKVLLHESEKRLWSGQFALPVKGEKSQGFGQLQIINGKRSGSHKGVDLAVPIGTKVFAPNAGQVVFTQKLKAFGGTVVVDHGQGIHTLYFHLSKFAAEVGQDVKQGDLIAYSGNTGVSTGAHLHWGMSVHNLRVDPEQWVKYEM</sequence>
<dbReference type="GO" id="GO:0004222">
    <property type="term" value="F:metalloendopeptidase activity"/>
    <property type="evidence" value="ECO:0007669"/>
    <property type="project" value="TreeGrafter"/>
</dbReference>
<feature type="signal peptide" evidence="1">
    <location>
        <begin position="1"/>
        <end position="21"/>
    </location>
</feature>
<protein>
    <recommendedName>
        <fullName evidence="2">M23ase beta-sheet core domain-containing protein</fullName>
    </recommendedName>
</protein>
<dbReference type="Proteomes" id="UP000231343">
    <property type="component" value="Unassembled WGS sequence"/>
</dbReference>
<evidence type="ECO:0000313" key="3">
    <source>
        <dbReference type="EMBL" id="PIS31403.1"/>
    </source>
</evidence>
<evidence type="ECO:0000313" key="4">
    <source>
        <dbReference type="Proteomes" id="UP000231343"/>
    </source>
</evidence>
<evidence type="ECO:0000259" key="2">
    <source>
        <dbReference type="Pfam" id="PF01551"/>
    </source>
</evidence>
<dbReference type="SUPFAM" id="SSF51261">
    <property type="entry name" value="Duplicated hybrid motif"/>
    <property type="match status" value="1"/>
</dbReference>
<dbReference type="InterPro" id="IPR016047">
    <property type="entry name" value="M23ase_b-sheet_dom"/>
</dbReference>
<dbReference type="InterPro" id="IPR050570">
    <property type="entry name" value="Cell_wall_metabolism_enzyme"/>
</dbReference>
<reference evidence="3 4" key="1">
    <citation type="submission" date="2017-09" db="EMBL/GenBank/DDBJ databases">
        <title>Depth-based differentiation of microbial function through sediment-hosted aquifers and enrichment of novel symbionts in the deep terrestrial subsurface.</title>
        <authorList>
            <person name="Probst A.J."/>
            <person name="Ladd B."/>
            <person name="Jarett J.K."/>
            <person name="Geller-Mcgrath D.E."/>
            <person name="Sieber C.M."/>
            <person name="Emerson J.B."/>
            <person name="Anantharaman K."/>
            <person name="Thomas B.C."/>
            <person name="Malmstrom R."/>
            <person name="Stieglmeier M."/>
            <person name="Klingl A."/>
            <person name="Woyke T."/>
            <person name="Ryan C.M."/>
            <person name="Banfield J.F."/>
        </authorList>
    </citation>
    <scope>NUCLEOTIDE SEQUENCE [LARGE SCALE GENOMIC DNA]</scope>
    <source>
        <strain evidence="3">CG08_land_8_20_14_0_20_45_16</strain>
    </source>
</reference>
<keyword evidence="1" id="KW-0732">Signal</keyword>
<dbReference type="InterPro" id="IPR011055">
    <property type="entry name" value="Dup_hybrid_motif"/>
</dbReference>
<feature type="domain" description="M23ase beta-sheet core" evidence="2">
    <location>
        <begin position="179"/>
        <end position="273"/>
    </location>
</feature>
<feature type="chain" id="PRO_5013870441" description="M23ase beta-sheet core domain-containing protein" evidence="1">
    <location>
        <begin position="22"/>
        <end position="281"/>
    </location>
</feature>
<name>A0A2H0Y3L0_UNCSA</name>
<dbReference type="CDD" id="cd12797">
    <property type="entry name" value="M23_peptidase"/>
    <property type="match status" value="1"/>
</dbReference>
<accession>A0A2H0Y3L0</accession>
<dbReference type="Pfam" id="PF01551">
    <property type="entry name" value="Peptidase_M23"/>
    <property type="match status" value="1"/>
</dbReference>
<comment type="caution">
    <text evidence="3">The sequence shown here is derived from an EMBL/GenBank/DDBJ whole genome shotgun (WGS) entry which is preliminary data.</text>
</comment>
<evidence type="ECO:0000256" key="1">
    <source>
        <dbReference type="SAM" id="SignalP"/>
    </source>
</evidence>
<dbReference type="Gene3D" id="2.70.70.10">
    <property type="entry name" value="Glucose Permease (Domain IIA)"/>
    <property type="match status" value="1"/>
</dbReference>
<dbReference type="PANTHER" id="PTHR21666:SF270">
    <property type="entry name" value="MUREIN HYDROLASE ACTIVATOR ENVC"/>
    <property type="match status" value="1"/>
</dbReference>